<evidence type="ECO:0000256" key="1">
    <source>
        <dbReference type="ARBA" id="ARBA00004240"/>
    </source>
</evidence>
<dbReference type="RefSeq" id="WP_273774587.1">
    <property type="nucleotide sequence ID" value="NZ_JAQTKT010000001.1"/>
</dbReference>
<gene>
    <name evidence="7" type="ORF">PSQ53_00515</name>
</gene>
<sequence length="165" mass="19481">MIFVTVGTHEQSFNRLIEHIDALKKGGDIKDNVIIQKGYSTYIPEYCQCYDFLPYKLMNKYVKKADIVITHGGPATFLMPLRYNKIPIVVPRQKKFNEHINNHQVEFVKFLEKKSNNIIPIYDIDKLKKVIQNYNFIIENMSNIEQSNTNDFNEKFNEVINELFK</sequence>
<dbReference type="GO" id="GO:0016758">
    <property type="term" value="F:hexosyltransferase activity"/>
    <property type="evidence" value="ECO:0007669"/>
    <property type="project" value="InterPro"/>
</dbReference>
<keyword evidence="3" id="KW-0328">Glycosyltransferase</keyword>
<organism evidence="7 8">
    <name type="scientific">Limosilactobacillus reuteri</name>
    <name type="common">Lactobacillus reuteri</name>
    <dbReference type="NCBI Taxonomy" id="1598"/>
    <lineage>
        <taxon>Bacteria</taxon>
        <taxon>Bacillati</taxon>
        <taxon>Bacillota</taxon>
        <taxon>Bacilli</taxon>
        <taxon>Lactobacillales</taxon>
        <taxon>Lactobacillaceae</taxon>
        <taxon>Limosilactobacillus</taxon>
    </lineage>
</organism>
<dbReference type="InterPro" id="IPR007235">
    <property type="entry name" value="Glyco_trans_28_C"/>
</dbReference>
<dbReference type="EMBL" id="JAQTKT010000001">
    <property type="protein sequence ID" value="MDD1381478.1"/>
    <property type="molecule type" value="Genomic_DNA"/>
</dbReference>
<evidence type="ECO:0000313" key="7">
    <source>
        <dbReference type="EMBL" id="MDD1381478.1"/>
    </source>
</evidence>
<comment type="similarity">
    <text evidence="2">Belongs to the glycosyltransferase 28 family.</text>
</comment>
<comment type="subcellular location">
    <subcellularLocation>
        <location evidence="1">Endoplasmic reticulum</location>
    </subcellularLocation>
</comment>
<dbReference type="PANTHER" id="PTHR12867">
    <property type="entry name" value="GLYCOSYL TRANSFERASE-RELATED"/>
    <property type="match status" value="1"/>
</dbReference>
<protein>
    <submittedName>
        <fullName evidence="7">Glycosyltransferase</fullName>
    </submittedName>
</protein>
<dbReference type="Pfam" id="PF04101">
    <property type="entry name" value="Glyco_tran_28_C"/>
    <property type="match status" value="1"/>
</dbReference>
<name>A0AAW6JAU1_LIMRT</name>
<evidence type="ECO:0000256" key="3">
    <source>
        <dbReference type="ARBA" id="ARBA00022676"/>
    </source>
</evidence>
<evidence type="ECO:0000259" key="6">
    <source>
        <dbReference type="Pfam" id="PF04101"/>
    </source>
</evidence>
<keyword evidence="5" id="KW-0256">Endoplasmic reticulum</keyword>
<keyword evidence="4" id="KW-0808">Transferase</keyword>
<comment type="caution">
    <text evidence="7">The sequence shown here is derived from an EMBL/GenBank/DDBJ whole genome shotgun (WGS) entry which is preliminary data.</text>
</comment>
<evidence type="ECO:0000313" key="8">
    <source>
        <dbReference type="Proteomes" id="UP001217945"/>
    </source>
</evidence>
<dbReference type="AlphaFoldDB" id="A0AAW6JAU1"/>
<dbReference type="InterPro" id="IPR039042">
    <property type="entry name" value="Alg13-like"/>
</dbReference>
<reference evidence="7" key="1">
    <citation type="submission" date="2023-02" db="EMBL/GenBank/DDBJ databases">
        <title>Complete genome sequence of Limosilactobacillus reuteri SRCM217616 isolated from Bos taurus feces.</title>
        <authorList>
            <person name="Yang H.-G."/>
            <person name="Kim J.-W."/>
            <person name="Ha G.-S."/>
            <person name="Yang H.-J."/>
            <person name="Jeong D.-Y."/>
        </authorList>
    </citation>
    <scope>NUCLEOTIDE SEQUENCE</scope>
    <source>
        <strain evidence="7">SRCM217616</strain>
    </source>
</reference>
<evidence type="ECO:0000256" key="5">
    <source>
        <dbReference type="ARBA" id="ARBA00022824"/>
    </source>
</evidence>
<dbReference type="Gene3D" id="3.40.50.2000">
    <property type="entry name" value="Glycogen Phosphorylase B"/>
    <property type="match status" value="1"/>
</dbReference>
<feature type="domain" description="Glycosyl transferase family 28 C-terminal" evidence="6">
    <location>
        <begin position="1"/>
        <end position="159"/>
    </location>
</feature>
<dbReference type="PANTHER" id="PTHR12867:SF6">
    <property type="entry name" value="N-ACETYLGLUCOSAMINYLDIPHOSPHODOLICHOL N-ACETYLGLUCOSAMINYLTRANSFERASE"/>
    <property type="match status" value="1"/>
</dbReference>
<evidence type="ECO:0000256" key="4">
    <source>
        <dbReference type="ARBA" id="ARBA00022679"/>
    </source>
</evidence>
<dbReference type="GO" id="GO:0006488">
    <property type="term" value="P:dolichol-linked oligosaccharide biosynthetic process"/>
    <property type="evidence" value="ECO:0007669"/>
    <property type="project" value="InterPro"/>
</dbReference>
<proteinExistence type="inferred from homology"/>
<dbReference type="Proteomes" id="UP001217945">
    <property type="component" value="Unassembled WGS sequence"/>
</dbReference>
<accession>A0AAW6JAU1</accession>
<evidence type="ECO:0000256" key="2">
    <source>
        <dbReference type="ARBA" id="ARBA00006962"/>
    </source>
</evidence>